<dbReference type="GO" id="GO:0008761">
    <property type="term" value="F:UDP-N-acetylglucosamine 2-epimerase activity"/>
    <property type="evidence" value="ECO:0007669"/>
    <property type="project" value="UniProtKB-EC"/>
</dbReference>
<evidence type="ECO:0000259" key="1">
    <source>
        <dbReference type="Pfam" id="PF02350"/>
    </source>
</evidence>
<feature type="domain" description="UDP-N-acetylglucosamine 2-epimerase" evidence="1">
    <location>
        <begin position="3"/>
        <end position="161"/>
    </location>
</feature>
<dbReference type="EC" id="5.1.3.14" evidence="2"/>
<feature type="non-terminal residue" evidence="2">
    <location>
        <position position="1"/>
    </location>
</feature>
<sequence>SCQQYANRVIRMGEDPSTVFNVGGLGDENLRTMPKMTAQELAKSLNFDVTKPFGLVTFHPETAGEAEPISQMDALLWAMETVSEQTGLRWLITKSNADAGGLDINQRIDDWTKQHRRYAAAFTSLGVVRYLSAMNLAALVAGNSSSGMVETPTMGVPTVNIGD</sequence>
<keyword evidence="2" id="KW-0413">Isomerase</keyword>
<dbReference type="SUPFAM" id="SSF53756">
    <property type="entry name" value="UDP-Glycosyltransferase/glycogen phosphorylase"/>
    <property type="match status" value="1"/>
</dbReference>
<gene>
    <name evidence="2" type="ORF">EVA_20047</name>
</gene>
<accession>J9FAB3</accession>
<organism evidence="2">
    <name type="scientific">gut metagenome</name>
    <dbReference type="NCBI Taxonomy" id="749906"/>
    <lineage>
        <taxon>unclassified sequences</taxon>
        <taxon>metagenomes</taxon>
        <taxon>organismal metagenomes</taxon>
    </lineage>
</organism>
<dbReference type="InterPro" id="IPR003331">
    <property type="entry name" value="UDP_GlcNAc_Epimerase_2_dom"/>
</dbReference>
<comment type="caution">
    <text evidence="2">The sequence shown here is derived from an EMBL/GenBank/DDBJ whole genome shotgun (WGS) entry which is preliminary data.</text>
</comment>
<protein>
    <submittedName>
        <fullName evidence="2">UDP-N-acetylglucosamine 2-epimerase</fullName>
        <ecNumber evidence="2">5.1.3.14</ecNumber>
    </submittedName>
</protein>
<evidence type="ECO:0000313" key="2">
    <source>
        <dbReference type="EMBL" id="EJW91846.1"/>
    </source>
</evidence>
<feature type="non-terminal residue" evidence="2">
    <location>
        <position position="163"/>
    </location>
</feature>
<dbReference type="Pfam" id="PF02350">
    <property type="entry name" value="Epimerase_2"/>
    <property type="match status" value="1"/>
</dbReference>
<dbReference type="EMBL" id="AMCI01007912">
    <property type="protein sequence ID" value="EJW91846.1"/>
    <property type="molecule type" value="Genomic_DNA"/>
</dbReference>
<name>J9FAB3_9ZZZZ</name>
<dbReference type="Gene3D" id="3.40.50.2000">
    <property type="entry name" value="Glycogen Phosphorylase B"/>
    <property type="match status" value="1"/>
</dbReference>
<proteinExistence type="predicted"/>
<reference evidence="2" key="1">
    <citation type="journal article" date="2012" name="PLoS ONE">
        <title>Gene sets for utilization of primary and secondary nutrition supplies in the distal gut of endangered iberian lynx.</title>
        <authorList>
            <person name="Alcaide M."/>
            <person name="Messina E."/>
            <person name="Richter M."/>
            <person name="Bargiela R."/>
            <person name="Peplies J."/>
            <person name="Huws S.A."/>
            <person name="Newbold C.J."/>
            <person name="Golyshin P.N."/>
            <person name="Simon M.A."/>
            <person name="Lopez G."/>
            <person name="Yakimov M.M."/>
            <person name="Ferrer M."/>
        </authorList>
    </citation>
    <scope>NUCLEOTIDE SEQUENCE</scope>
</reference>
<dbReference type="AlphaFoldDB" id="J9FAB3"/>